<dbReference type="AlphaFoldDB" id="A0A2N9G5Z6"/>
<sequence length="708" mass="81930">MEALSQIMDRAIRGGLLTGFMVGSPQTQQVLISHLLFADDTLIFCDADPTQLAHLRSVFLWFEAVSGLRINLGKSEMVPVGEVPHMEDLALILGCKVAPLPMKYLGLPLGAPFKAKLIWNPIIERMEKRLAGWKRLYLSKGGKVTLIKSTLSSLPTYFLSLFPIPAGVAHRLEKIQRDFLWNGMGEETKLHLVSWSKICTDRAALWRQVVAAKYGSSWGDWCSKEVKEPYGVSLWKSIYQGWPSFSKYLFFLVGDGSRVRFWHDCWCGDSSLKAAYPELFCIALDRNASVADLMSRANGMIHWDVLFTRSVQDWELESISSFMDLLYSTPVQGEGEDKLSWGKLDSKVFSVKQYYRSLSSPSIRSFPWKSVWKSKVPPRVAFFSWTATLGKILTIDNLRKRGLHLVEWCCLCKESGESPDHLLLHCKIARELWDLVFGLFGVFWVMPRTVFDLFSTWQGPFGNQRNTLVWRAAPHCVFWCLWRERNARPFEDTEIVAHRIEKLQRDFLWGGIGDEFKYHLVNWRIICAPIQQGGLGLRQIIPFNQALLGKWLWRFANERNAYWRHVIACKYGCDRDGWHSKEGRGGWGLFVEASGWTRFSLYTVGAGDSIRFWVDRWNDEGLLRDVFPAIYQIAIHKQATVSKYLSWHNDDMVWSVNLHRSLQDWELGEYTDLMGFLYRRKEKILTIDNLRRRRILGVRLVFHVQKGW</sequence>
<dbReference type="Pfam" id="PF13966">
    <property type="entry name" value="zf-RVT"/>
    <property type="match status" value="1"/>
</dbReference>
<name>A0A2N9G5Z6_FAGSY</name>
<protein>
    <recommendedName>
        <fullName evidence="1">Reverse transcriptase zinc-binding domain-containing protein</fullName>
    </recommendedName>
</protein>
<dbReference type="PANTHER" id="PTHR33116">
    <property type="entry name" value="REVERSE TRANSCRIPTASE ZINC-BINDING DOMAIN-CONTAINING PROTEIN-RELATED-RELATED"/>
    <property type="match status" value="1"/>
</dbReference>
<evidence type="ECO:0000313" key="2">
    <source>
        <dbReference type="EMBL" id="SPC94905.1"/>
    </source>
</evidence>
<dbReference type="InterPro" id="IPR026960">
    <property type="entry name" value="RVT-Znf"/>
</dbReference>
<dbReference type="PANTHER" id="PTHR33116:SF78">
    <property type="entry name" value="OS12G0587133 PROTEIN"/>
    <property type="match status" value="1"/>
</dbReference>
<proteinExistence type="predicted"/>
<dbReference type="EMBL" id="OIVN01001524">
    <property type="protein sequence ID" value="SPC94905.1"/>
    <property type="molecule type" value="Genomic_DNA"/>
</dbReference>
<accession>A0A2N9G5Z6</accession>
<reference evidence="2" key="1">
    <citation type="submission" date="2018-02" db="EMBL/GenBank/DDBJ databases">
        <authorList>
            <person name="Cohen D.B."/>
            <person name="Kent A.D."/>
        </authorList>
    </citation>
    <scope>NUCLEOTIDE SEQUENCE</scope>
</reference>
<organism evidence="2">
    <name type="scientific">Fagus sylvatica</name>
    <name type="common">Beechnut</name>
    <dbReference type="NCBI Taxonomy" id="28930"/>
    <lineage>
        <taxon>Eukaryota</taxon>
        <taxon>Viridiplantae</taxon>
        <taxon>Streptophyta</taxon>
        <taxon>Embryophyta</taxon>
        <taxon>Tracheophyta</taxon>
        <taxon>Spermatophyta</taxon>
        <taxon>Magnoliopsida</taxon>
        <taxon>eudicotyledons</taxon>
        <taxon>Gunneridae</taxon>
        <taxon>Pentapetalae</taxon>
        <taxon>rosids</taxon>
        <taxon>fabids</taxon>
        <taxon>Fagales</taxon>
        <taxon>Fagaceae</taxon>
        <taxon>Fagus</taxon>
    </lineage>
</organism>
<feature type="domain" description="Reverse transcriptase zinc-binding" evidence="1">
    <location>
        <begin position="349"/>
        <end position="433"/>
    </location>
</feature>
<evidence type="ECO:0000259" key="1">
    <source>
        <dbReference type="Pfam" id="PF13966"/>
    </source>
</evidence>
<gene>
    <name evidence="2" type="ORF">FSB_LOCUS22787</name>
</gene>